<keyword evidence="8 15" id="KW-0653">Protein transport</keyword>
<dbReference type="GO" id="GO:0005783">
    <property type="term" value="C:endoplasmic reticulum"/>
    <property type="evidence" value="ECO:0007669"/>
    <property type="project" value="UniProtKB-SubCell"/>
</dbReference>
<evidence type="ECO:0000313" key="16">
    <source>
        <dbReference type="EMBL" id="CAD8404515.1"/>
    </source>
</evidence>
<feature type="binding site" evidence="14">
    <location>
        <position position="58"/>
    </location>
    <ligand>
        <name>Mg(2+)</name>
        <dbReference type="ChEBI" id="CHEBI:18420"/>
    </ligand>
</feature>
<keyword evidence="11" id="KW-0479">Metal-binding</keyword>
<keyword evidence="11" id="KW-0460">Magnesium</keyword>
<feature type="binding site" evidence="11">
    <location>
        <position position="34"/>
    </location>
    <ligand>
        <name>Mg(2+)</name>
        <dbReference type="ChEBI" id="CHEBI:18420"/>
    </ligand>
</feature>
<dbReference type="PROSITE" id="PS51417">
    <property type="entry name" value="ARF"/>
    <property type="match status" value="1"/>
</dbReference>
<comment type="similarity">
    <text evidence="3 15">Belongs to the small GTPase superfamily. SAR1 family.</text>
</comment>
<feature type="binding site" evidence="12">
    <location>
        <position position="175"/>
    </location>
    <ligand>
        <name>GTP</name>
        <dbReference type="ChEBI" id="CHEBI:37565"/>
    </ligand>
</feature>
<feature type="binding site" evidence="12">
    <location>
        <position position="140"/>
    </location>
    <ligand>
        <name>GTP</name>
        <dbReference type="ChEBI" id="CHEBI:37565"/>
    </ligand>
</feature>
<feature type="binding site" evidence="14">
    <location>
        <position position="39"/>
    </location>
    <ligand>
        <name>Mg(2+)</name>
        <dbReference type="ChEBI" id="CHEBI:18420"/>
    </ligand>
</feature>
<keyword evidence="7 15" id="KW-0931">ER-Golgi transport</keyword>
<gene>
    <name evidence="16" type="ORF">PINE0816_LOCUS619</name>
</gene>
<protein>
    <submittedName>
        <fullName evidence="16">Uncharacterized protein</fullName>
    </submittedName>
</protein>
<evidence type="ECO:0000256" key="11">
    <source>
        <dbReference type="PIRSR" id="PIRSR606687-1"/>
    </source>
</evidence>
<dbReference type="PANTHER" id="PTHR45684">
    <property type="entry name" value="RE74312P"/>
    <property type="match status" value="1"/>
</dbReference>
<keyword evidence="9 15" id="KW-0333">Golgi apparatus</keyword>
<dbReference type="InterPro" id="IPR006689">
    <property type="entry name" value="Small_GTPase_ARF/SAR"/>
</dbReference>
<dbReference type="GO" id="GO:0005525">
    <property type="term" value="F:GTP binding"/>
    <property type="evidence" value="ECO:0007669"/>
    <property type="project" value="UniProtKB-KW"/>
</dbReference>
<dbReference type="GO" id="GO:0005794">
    <property type="term" value="C:Golgi apparatus"/>
    <property type="evidence" value="ECO:0007669"/>
    <property type="project" value="UniProtKB-SubCell"/>
</dbReference>
<feature type="binding site" evidence="12">
    <location>
        <position position="176"/>
    </location>
    <ligand>
        <name>GTP</name>
        <dbReference type="ChEBI" id="CHEBI:37565"/>
    </ligand>
</feature>
<evidence type="ECO:0000256" key="2">
    <source>
        <dbReference type="ARBA" id="ARBA00004555"/>
    </source>
</evidence>
<feature type="binding site" evidence="12">
    <location>
        <position position="137"/>
    </location>
    <ligand>
        <name>GTP</name>
        <dbReference type="ChEBI" id="CHEBI:37565"/>
    </ligand>
</feature>
<evidence type="ECO:0000256" key="7">
    <source>
        <dbReference type="ARBA" id="ARBA00022892"/>
    </source>
</evidence>
<organism evidence="16">
    <name type="scientific">Proboscia inermis</name>
    <dbReference type="NCBI Taxonomy" id="420281"/>
    <lineage>
        <taxon>Eukaryota</taxon>
        <taxon>Sar</taxon>
        <taxon>Stramenopiles</taxon>
        <taxon>Ochrophyta</taxon>
        <taxon>Bacillariophyta</taxon>
        <taxon>Coscinodiscophyceae</taxon>
        <taxon>Rhizosoleniophycidae</taxon>
        <taxon>Rhizosoleniales</taxon>
        <taxon>Rhizosoleniaceae</taxon>
        <taxon>Proboscia</taxon>
    </lineage>
</organism>
<sequence length="192" mass="21390">MTSLFGWIQDFLTSILSSLGLVGKQGTILLLGLDNAGKTTLLQRLRQPSYVPGIQPPTERPNLESFRVSGVNFVGWDLGGHEAVRHLWDDYAPEGNAILFLIDASDPRRFEESAEELDSLVNDGVVDANVPIAILLNKCDLETAAETDVVEKAIGYEELLMKYSENRIEIFRISVLRGDGYQEAFQWLSSFL</sequence>
<keyword evidence="4 15" id="KW-0813">Transport</keyword>
<dbReference type="Pfam" id="PF00025">
    <property type="entry name" value="Arf"/>
    <property type="match status" value="1"/>
</dbReference>
<keyword evidence="5 12" id="KW-0547">Nucleotide-binding</keyword>
<comment type="subcellular location">
    <subcellularLocation>
        <location evidence="1">Endoplasmic reticulum</location>
    </subcellularLocation>
    <subcellularLocation>
        <location evidence="2">Golgi apparatus</location>
    </subcellularLocation>
</comment>
<dbReference type="PRINTS" id="PR00328">
    <property type="entry name" value="SAR1GTPBP"/>
</dbReference>
<dbReference type="AlphaFoldDB" id="A0A7S0BV29"/>
<evidence type="ECO:0000256" key="3">
    <source>
        <dbReference type="ARBA" id="ARBA00007507"/>
    </source>
</evidence>
<evidence type="ECO:0000256" key="4">
    <source>
        <dbReference type="ARBA" id="ARBA00022448"/>
    </source>
</evidence>
<evidence type="ECO:0000256" key="13">
    <source>
        <dbReference type="PIRSR" id="PIRSR606689-1"/>
    </source>
</evidence>
<dbReference type="SMART" id="SM00177">
    <property type="entry name" value="ARF"/>
    <property type="match status" value="1"/>
</dbReference>
<reference evidence="16" key="1">
    <citation type="submission" date="2021-01" db="EMBL/GenBank/DDBJ databases">
        <authorList>
            <person name="Corre E."/>
            <person name="Pelletier E."/>
            <person name="Niang G."/>
            <person name="Scheremetjew M."/>
            <person name="Finn R."/>
            <person name="Kale V."/>
            <person name="Holt S."/>
            <person name="Cochrane G."/>
            <person name="Meng A."/>
            <person name="Brown T."/>
            <person name="Cohen L."/>
        </authorList>
    </citation>
    <scope>NUCLEOTIDE SEQUENCE</scope>
    <source>
        <strain evidence="16">CCAP1064/1</strain>
    </source>
</reference>
<evidence type="ECO:0000256" key="10">
    <source>
        <dbReference type="ARBA" id="ARBA00023134"/>
    </source>
</evidence>
<feature type="binding site" evidence="12">
    <location>
        <position position="40"/>
    </location>
    <ligand>
        <name>GTP</name>
        <dbReference type="ChEBI" id="CHEBI:37565"/>
    </ligand>
</feature>
<evidence type="ECO:0000256" key="14">
    <source>
        <dbReference type="PIRSR" id="PIRSR606689-2"/>
    </source>
</evidence>
<dbReference type="GO" id="GO:0006886">
    <property type="term" value="P:intracellular protein transport"/>
    <property type="evidence" value="ECO:0007669"/>
    <property type="project" value="InterPro"/>
</dbReference>
<dbReference type="PROSITE" id="PS51422">
    <property type="entry name" value="SAR1"/>
    <property type="match status" value="1"/>
</dbReference>
<feature type="binding site" evidence="12">
    <location>
        <position position="35"/>
    </location>
    <ligand>
        <name>GTP</name>
        <dbReference type="ChEBI" id="CHEBI:37565"/>
    </ligand>
</feature>
<feature type="binding site" evidence="12">
    <location>
        <position position="138"/>
    </location>
    <ligand>
        <name>GTP</name>
        <dbReference type="ChEBI" id="CHEBI:37565"/>
    </ligand>
</feature>
<dbReference type="InterPro" id="IPR005225">
    <property type="entry name" value="Small_GTP-bd"/>
</dbReference>
<dbReference type="NCBIfam" id="TIGR00231">
    <property type="entry name" value="small_GTP"/>
    <property type="match status" value="1"/>
</dbReference>
<dbReference type="EMBL" id="HBEL01001311">
    <property type="protein sequence ID" value="CAD8404515.1"/>
    <property type="molecule type" value="Transcribed_RNA"/>
</dbReference>
<proteinExistence type="inferred from homology"/>
<dbReference type="Gene3D" id="3.40.50.300">
    <property type="entry name" value="P-loop containing nucleotide triphosphate hydrolases"/>
    <property type="match status" value="1"/>
</dbReference>
<dbReference type="GO" id="GO:0046872">
    <property type="term" value="F:metal ion binding"/>
    <property type="evidence" value="ECO:0007669"/>
    <property type="project" value="UniProtKB-KW"/>
</dbReference>
<evidence type="ECO:0000256" key="1">
    <source>
        <dbReference type="ARBA" id="ARBA00004240"/>
    </source>
</evidence>
<evidence type="ECO:0000256" key="6">
    <source>
        <dbReference type="ARBA" id="ARBA00022824"/>
    </source>
</evidence>
<dbReference type="InterPro" id="IPR006687">
    <property type="entry name" value="Small_GTPase_SAR1"/>
</dbReference>
<feature type="binding site" evidence="13">
    <location>
        <begin position="32"/>
        <end position="39"/>
    </location>
    <ligand>
        <name>GTP</name>
        <dbReference type="ChEBI" id="CHEBI:37565"/>
    </ligand>
</feature>
<keyword evidence="6 15" id="KW-0256">Endoplasmic reticulum</keyword>
<keyword evidence="10 13" id="KW-0342">GTP-binding</keyword>
<dbReference type="GO" id="GO:0016192">
    <property type="term" value="P:vesicle-mediated transport"/>
    <property type="evidence" value="ECO:0007669"/>
    <property type="project" value="UniProtKB-KW"/>
</dbReference>
<dbReference type="GO" id="GO:0003924">
    <property type="term" value="F:GTPase activity"/>
    <property type="evidence" value="ECO:0007669"/>
    <property type="project" value="InterPro"/>
</dbReference>
<evidence type="ECO:0000256" key="9">
    <source>
        <dbReference type="ARBA" id="ARBA00023034"/>
    </source>
</evidence>
<feature type="binding site" evidence="12">
    <location>
        <position position="37"/>
    </location>
    <ligand>
        <name>GTP</name>
        <dbReference type="ChEBI" id="CHEBI:37565"/>
    </ligand>
</feature>
<evidence type="ECO:0000256" key="5">
    <source>
        <dbReference type="ARBA" id="ARBA00022741"/>
    </source>
</evidence>
<feature type="binding site" evidence="12">
    <location>
        <position position="39"/>
    </location>
    <ligand>
        <name>GTP</name>
        <dbReference type="ChEBI" id="CHEBI:37565"/>
    </ligand>
</feature>
<dbReference type="SUPFAM" id="SSF52540">
    <property type="entry name" value="P-loop containing nucleoside triphosphate hydrolases"/>
    <property type="match status" value="1"/>
</dbReference>
<evidence type="ECO:0000256" key="12">
    <source>
        <dbReference type="PIRSR" id="PIRSR606687-2"/>
    </source>
</evidence>
<feature type="binding site" evidence="13">
    <location>
        <begin position="137"/>
        <end position="140"/>
    </location>
    <ligand>
        <name>GTP</name>
        <dbReference type="ChEBI" id="CHEBI:37565"/>
    </ligand>
</feature>
<accession>A0A7S0BV29</accession>
<evidence type="ECO:0000256" key="15">
    <source>
        <dbReference type="RuleBase" id="RU003926"/>
    </source>
</evidence>
<feature type="binding site" evidence="12">
    <location>
        <position position="38"/>
    </location>
    <ligand>
        <name>GTP</name>
        <dbReference type="ChEBI" id="CHEBI:37565"/>
    </ligand>
</feature>
<evidence type="ECO:0000256" key="8">
    <source>
        <dbReference type="ARBA" id="ARBA00022927"/>
    </source>
</evidence>
<dbReference type="InterPro" id="IPR027417">
    <property type="entry name" value="P-loop_NTPase"/>
</dbReference>
<feature type="binding site" evidence="13">
    <location>
        <position position="80"/>
    </location>
    <ligand>
        <name>GTP</name>
        <dbReference type="ChEBI" id="CHEBI:37565"/>
    </ligand>
</feature>
<dbReference type="SMART" id="SM00178">
    <property type="entry name" value="SAR"/>
    <property type="match status" value="1"/>
</dbReference>
<name>A0A7S0BV29_9STRA</name>